<comment type="caution">
    <text evidence="3">The sequence shown here is derived from an EMBL/GenBank/DDBJ whole genome shotgun (WGS) entry which is preliminary data.</text>
</comment>
<sequence>MKKLGLIALFLLFSIVAFSQKTKDPVEVTVAIEKKIASDIAKEADVLKAKLIKDNDHEYSIEFELDTFRVHRYMQLYINYDWTTAGMRMATYEAAAKYDSLLNKYYKRLMDVLKPEDKKALIAAQKAWLTFRDNERKLIDVIGKDEYSGGGTIQQLIDASEYLDLIEKRTITLFQHYMRATQSY</sequence>
<evidence type="ECO:0000313" key="4">
    <source>
        <dbReference type="Proteomes" id="UP000290204"/>
    </source>
</evidence>
<accession>A0A4Q1CKV2</accession>
<dbReference type="Proteomes" id="UP000290204">
    <property type="component" value="Unassembled WGS sequence"/>
</dbReference>
<protein>
    <submittedName>
        <fullName evidence="3">DUF1311 domain-containing protein</fullName>
    </submittedName>
</protein>
<evidence type="ECO:0000313" key="3">
    <source>
        <dbReference type="EMBL" id="RXK61607.1"/>
    </source>
</evidence>
<dbReference type="EMBL" id="SDHW01000001">
    <property type="protein sequence ID" value="RXK61607.1"/>
    <property type="molecule type" value="Genomic_DNA"/>
</dbReference>
<dbReference type="AlphaFoldDB" id="A0A4Q1CKV2"/>
<evidence type="ECO:0000256" key="1">
    <source>
        <dbReference type="SAM" id="SignalP"/>
    </source>
</evidence>
<dbReference type="OrthoDB" id="7340239at2"/>
<keyword evidence="1" id="KW-0732">Signal</keyword>
<feature type="domain" description="Lysozyme inhibitor LprI-like N-terminal" evidence="2">
    <location>
        <begin position="83"/>
        <end position="173"/>
    </location>
</feature>
<dbReference type="InterPro" id="IPR009739">
    <property type="entry name" value="LprI-like_N"/>
</dbReference>
<dbReference type="RefSeq" id="WP_129128980.1">
    <property type="nucleotide sequence ID" value="NZ_SDHW01000001.1"/>
</dbReference>
<gene>
    <name evidence="3" type="ORF">ESA94_00910</name>
</gene>
<feature type="signal peptide" evidence="1">
    <location>
        <begin position="1"/>
        <end position="19"/>
    </location>
</feature>
<reference evidence="3 4" key="1">
    <citation type="submission" date="2019-01" db="EMBL/GenBank/DDBJ databases">
        <title>Lacibacter sp. strain TTM-7.</title>
        <authorList>
            <person name="Chen W.-M."/>
        </authorList>
    </citation>
    <scope>NUCLEOTIDE SEQUENCE [LARGE SCALE GENOMIC DNA]</scope>
    <source>
        <strain evidence="3 4">TTM-7</strain>
    </source>
</reference>
<keyword evidence="4" id="KW-1185">Reference proteome</keyword>
<dbReference type="Pfam" id="PF07007">
    <property type="entry name" value="LprI"/>
    <property type="match status" value="1"/>
</dbReference>
<feature type="chain" id="PRO_5020184049" evidence="1">
    <location>
        <begin position="20"/>
        <end position="184"/>
    </location>
</feature>
<dbReference type="Gene3D" id="1.20.1270.180">
    <property type="match status" value="1"/>
</dbReference>
<organism evidence="3 4">
    <name type="scientific">Lacibacter luteus</name>
    <dbReference type="NCBI Taxonomy" id="2508719"/>
    <lineage>
        <taxon>Bacteria</taxon>
        <taxon>Pseudomonadati</taxon>
        <taxon>Bacteroidota</taxon>
        <taxon>Chitinophagia</taxon>
        <taxon>Chitinophagales</taxon>
        <taxon>Chitinophagaceae</taxon>
        <taxon>Lacibacter</taxon>
    </lineage>
</organism>
<proteinExistence type="predicted"/>
<name>A0A4Q1CKV2_9BACT</name>
<evidence type="ECO:0000259" key="2">
    <source>
        <dbReference type="Pfam" id="PF07007"/>
    </source>
</evidence>